<dbReference type="EMBL" id="JARKHS020022678">
    <property type="protein sequence ID" value="KAK8769385.1"/>
    <property type="molecule type" value="Genomic_DNA"/>
</dbReference>
<gene>
    <name evidence="7" type="ORF">V5799_014150</name>
</gene>
<evidence type="ECO:0000256" key="5">
    <source>
        <dbReference type="SAM" id="SignalP"/>
    </source>
</evidence>
<keyword evidence="3" id="KW-0378">Hydrolase</keyword>
<dbReference type="InterPro" id="IPR029058">
    <property type="entry name" value="AB_hydrolase_fold"/>
</dbReference>
<dbReference type="PANTHER" id="PTHR43918:SF4">
    <property type="entry name" value="CARBOXYLIC ESTER HYDROLASE"/>
    <property type="match status" value="1"/>
</dbReference>
<feature type="signal peptide" evidence="5">
    <location>
        <begin position="1"/>
        <end position="31"/>
    </location>
</feature>
<evidence type="ECO:0000256" key="2">
    <source>
        <dbReference type="ARBA" id="ARBA00022487"/>
    </source>
</evidence>
<dbReference type="InterPro" id="IPR019819">
    <property type="entry name" value="Carboxylesterase_B_CS"/>
</dbReference>
<comment type="caution">
    <text evidence="7">The sequence shown here is derived from an EMBL/GenBank/DDBJ whole genome shotgun (WGS) entry which is preliminary data.</text>
</comment>
<evidence type="ECO:0000256" key="3">
    <source>
        <dbReference type="ARBA" id="ARBA00022801"/>
    </source>
</evidence>
<dbReference type="PROSITE" id="PS00941">
    <property type="entry name" value="CARBOXYLESTERASE_B_2"/>
    <property type="match status" value="1"/>
</dbReference>
<reference evidence="7 8" key="1">
    <citation type="journal article" date="2023" name="Arcadia Sci">
        <title>De novo assembly of a long-read Amblyomma americanum tick genome.</title>
        <authorList>
            <person name="Chou S."/>
            <person name="Poskanzer K.E."/>
            <person name="Rollins M."/>
            <person name="Thuy-Boun P.S."/>
        </authorList>
    </citation>
    <scope>NUCLEOTIDE SEQUENCE [LARGE SCALE GENOMIC DNA]</scope>
    <source>
        <strain evidence="7">F_SG_1</strain>
        <tissue evidence="7">Salivary glands</tissue>
    </source>
</reference>
<name>A0AAQ4E3V3_AMBAM</name>
<dbReference type="PANTHER" id="PTHR43918">
    <property type="entry name" value="ACETYLCHOLINESTERASE"/>
    <property type="match status" value="1"/>
</dbReference>
<dbReference type="InterPro" id="IPR050654">
    <property type="entry name" value="AChE-related_enzymes"/>
</dbReference>
<dbReference type="GO" id="GO:0005886">
    <property type="term" value="C:plasma membrane"/>
    <property type="evidence" value="ECO:0007669"/>
    <property type="project" value="TreeGrafter"/>
</dbReference>
<dbReference type="Gene3D" id="3.40.50.1820">
    <property type="entry name" value="alpha/beta hydrolase"/>
    <property type="match status" value="1"/>
</dbReference>
<accession>A0AAQ4E3V3</accession>
<dbReference type="GO" id="GO:0005615">
    <property type="term" value="C:extracellular space"/>
    <property type="evidence" value="ECO:0007669"/>
    <property type="project" value="TreeGrafter"/>
</dbReference>
<evidence type="ECO:0000313" key="7">
    <source>
        <dbReference type="EMBL" id="KAK8769385.1"/>
    </source>
</evidence>
<feature type="chain" id="PRO_5042944297" description="Carboxylesterase type B domain-containing protein" evidence="5">
    <location>
        <begin position="32"/>
        <end position="579"/>
    </location>
</feature>
<keyword evidence="4" id="KW-0325">Glycoprotein</keyword>
<feature type="domain" description="Carboxylesterase type B" evidence="6">
    <location>
        <begin position="44"/>
        <end position="560"/>
    </location>
</feature>
<dbReference type="GO" id="GO:0019695">
    <property type="term" value="P:choline metabolic process"/>
    <property type="evidence" value="ECO:0007669"/>
    <property type="project" value="TreeGrafter"/>
</dbReference>
<dbReference type="GO" id="GO:0006581">
    <property type="term" value="P:acetylcholine catabolic process"/>
    <property type="evidence" value="ECO:0007669"/>
    <property type="project" value="TreeGrafter"/>
</dbReference>
<sequence length="579" mass="64286">MAQDSHSTSCIAMLASLVVAVVALSALPVHGRSLPSENDIFSDSPVVCFRTGCARGVRRTVNDRHVDEFYGIPYAMAPVGDLRFRKPVAHYDWGTGIYNATIKPPSCPQTYFYADENWNNYDLSVNEDCLFLNVWAPETCGEDVKCTRRPVVVFIHGGAFTHGGSERASADMSHLASVGDVVAVSFNYRLNAFGFMYGRNKDLPGNLGLMDQRLAMNWVRDNVEYFGGDPDMVTLMGHDAGAQSVGYHMLSPKSRGLFKRAILLGGNPYTTTPLNKPDVAYNRALTVARKLGCLDSEQDWRRNPGGVMQCLKSKDVHEIANSAQYEFSRGRISLFPVFGDEFLPKSPQDMMEDSASFKGMDVLMGLTEEEAAALVYYGGYFDGAPPDDITMGDVRYVVGLFYGMMYKRNAAPITNYYLNETEDSPSDMLKAGGRAIGDGVTLCPGNQFGEDLARRGANVYYFMLTQESSFGSQLFGPTYGEETLYMLGSMSDMSKSEEEKLLSEKIMKMLGRFTRTGRPDMPSMVSSWPRFSEENPQYLSISARNATVQIGPRLDECNFWRNFWRHRGGNGTSQDIVLG</sequence>
<dbReference type="InterPro" id="IPR002018">
    <property type="entry name" value="CarbesteraseB"/>
</dbReference>
<organism evidence="7 8">
    <name type="scientific">Amblyomma americanum</name>
    <name type="common">Lone star tick</name>
    <dbReference type="NCBI Taxonomy" id="6943"/>
    <lineage>
        <taxon>Eukaryota</taxon>
        <taxon>Metazoa</taxon>
        <taxon>Ecdysozoa</taxon>
        <taxon>Arthropoda</taxon>
        <taxon>Chelicerata</taxon>
        <taxon>Arachnida</taxon>
        <taxon>Acari</taxon>
        <taxon>Parasitiformes</taxon>
        <taxon>Ixodida</taxon>
        <taxon>Ixodoidea</taxon>
        <taxon>Ixodidae</taxon>
        <taxon>Amblyomminae</taxon>
        <taxon>Amblyomma</taxon>
    </lineage>
</organism>
<protein>
    <recommendedName>
        <fullName evidence="6">Carboxylesterase type B domain-containing protein</fullName>
    </recommendedName>
</protein>
<keyword evidence="2" id="KW-0719">Serine esterase</keyword>
<keyword evidence="8" id="KW-1185">Reference proteome</keyword>
<evidence type="ECO:0000259" key="6">
    <source>
        <dbReference type="Pfam" id="PF00135"/>
    </source>
</evidence>
<evidence type="ECO:0000256" key="4">
    <source>
        <dbReference type="ARBA" id="ARBA00023180"/>
    </source>
</evidence>
<dbReference type="SUPFAM" id="SSF53474">
    <property type="entry name" value="alpha/beta-Hydrolases"/>
    <property type="match status" value="1"/>
</dbReference>
<evidence type="ECO:0000313" key="8">
    <source>
        <dbReference type="Proteomes" id="UP001321473"/>
    </source>
</evidence>
<dbReference type="Proteomes" id="UP001321473">
    <property type="component" value="Unassembled WGS sequence"/>
</dbReference>
<comment type="similarity">
    <text evidence="1">Belongs to the type-B carboxylesterase/lipase family.</text>
</comment>
<keyword evidence="5" id="KW-0732">Signal</keyword>
<dbReference type="AlphaFoldDB" id="A0AAQ4E3V3"/>
<proteinExistence type="inferred from homology"/>
<evidence type="ECO:0000256" key="1">
    <source>
        <dbReference type="ARBA" id="ARBA00005964"/>
    </source>
</evidence>
<dbReference type="Pfam" id="PF00135">
    <property type="entry name" value="COesterase"/>
    <property type="match status" value="1"/>
</dbReference>
<dbReference type="GO" id="GO:0003990">
    <property type="term" value="F:acetylcholinesterase activity"/>
    <property type="evidence" value="ECO:0007669"/>
    <property type="project" value="TreeGrafter"/>
</dbReference>